<dbReference type="AlphaFoldDB" id="A0A915LQJ3"/>
<evidence type="ECO:0000256" key="1">
    <source>
        <dbReference type="SAM" id="Phobius"/>
    </source>
</evidence>
<evidence type="ECO:0000313" key="2">
    <source>
        <dbReference type="Proteomes" id="UP000887561"/>
    </source>
</evidence>
<keyword evidence="2" id="KW-1185">Reference proteome</keyword>
<keyword evidence="1" id="KW-0472">Membrane</keyword>
<protein>
    <submittedName>
        <fullName evidence="3">SURF1-like protein</fullName>
    </submittedName>
</protein>
<keyword evidence="1" id="KW-1133">Transmembrane helix</keyword>
<accession>A0A915LQJ3</accession>
<reference evidence="3" key="1">
    <citation type="submission" date="2022-11" db="UniProtKB">
        <authorList>
            <consortium name="WormBaseParasite"/>
        </authorList>
    </citation>
    <scope>IDENTIFICATION</scope>
</reference>
<proteinExistence type="predicted"/>
<keyword evidence="1" id="KW-0812">Transmembrane</keyword>
<sequence>MKVNGSSWKFALIFLTGIIIAAQLLYIIHWRWRYWKNELWKKELPSDWIVIEVSSYNDDQKENSYPYSPSSFSHFSPSTNSFSSTPTLTVINETNKAILPKPIAQELICPKDQKLQKGCYVILDGPDASGSGFSRFLVMEPMGQIVIAEAPLDFPL</sequence>
<dbReference type="Proteomes" id="UP000887561">
    <property type="component" value="Unplaced"/>
</dbReference>
<dbReference type="WBParaSite" id="scaffold16838_cov162.g18398">
    <property type="protein sequence ID" value="scaffold16838_cov162.g18398"/>
    <property type="gene ID" value="scaffold16838_cov162.g18398"/>
</dbReference>
<evidence type="ECO:0000313" key="3">
    <source>
        <dbReference type="WBParaSite" id="scaffold16838_cov162.g18398"/>
    </source>
</evidence>
<feature type="transmembrane region" description="Helical" evidence="1">
    <location>
        <begin position="12"/>
        <end position="32"/>
    </location>
</feature>
<name>A0A915LQJ3_MELJA</name>
<organism evidence="2 3">
    <name type="scientific">Meloidogyne javanica</name>
    <name type="common">Root-knot nematode worm</name>
    <dbReference type="NCBI Taxonomy" id="6303"/>
    <lineage>
        <taxon>Eukaryota</taxon>
        <taxon>Metazoa</taxon>
        <taxon>Ecdysozoa</taxon>
        <taxon>Nematoda</taxon>
        <taxon>Chromadorea</taxon>
        <taxon>Rhabditida</taxon>
        <taxon>Tylenchina</taxon>
        <taxon>Tylenchomorpha</taxon>
        <taxon>Tylenchoidea</taxon>
        <taxon>Meloidogynidae</taxon>
        <taxon>Meloidogyninae</taxon>
        <taxon>Meloidogyne</taxon>
        <taxon>Meloidogyne incognita group</taxon>
    </lineage>
</organism>